<dbReference type="InterPro" id="IPR002104">
    <property type="entry name" value="Integrase_catalytic"/>
</dbReference>
<keyword evidence="1 3" id="KW-0238">DNA-binding</keyword>
<evidence type="ECO:0000313" key="7">
    <source>
        <dbReference type="Proteomes" id="UP000758701"/>
    </source>
</evidence>
<organism evidence="6 7">
    <name type="scientific">Streptomyces olivaceus</name>
    <dbReference type="NCBI Taxonomy" id="47716"/>
    <lineage>
        <taxon>Bacteria</taxon>
        <taxon>Bacillati</taxon>
        <taxon>Actinomycetota</taxon>
        <taxon>Actinomycetes</taxon>
        <taxon>Kitasatosporales</taxon>
        <taxon>Streptomycetaceae</taxon>
        <taxon>Streptomyces</taxon>
    </lineage>
</organism>
<dbReference type="InterPro" id="IPR011010">
    <property type="entry name" value="DNA_brk_join_enz"/>
</dbReference>
<dbReference type="InterPro" id="IPR044068">
    <property type="entry name" value="CB"/>
</dbReference>
<dbReference type="Gene3D" id="1.10.443.10">
    <property type="entry name" value="Intergrase catalytic core"/>
    <property type="match status" value="1"/>
</dbReference>
<dbReference type="PROSITE" id="PS51900">
    <property type="entry name" value="CB"/>
    <property type="match status" value="1"/>
</dbReference>
<proteinExistence type="predicted"/>
<evidence type="ECO:0000259" key="4">
    <source>
        <dbReference type="PROSITE" id="PS51898"/>
    </source>
</evidence>
<dbReference type="PROSITE" id="PS51898">
    <property type="entry name" value="TYR_RECOMBINASE"/>
    <property type="match status" value="1"/>
</dbReference>
<keyword evidence="2" id="KW-0233">DNA recombination</keyword>
<protein>
    <submittedName>
        <fullName evidence="6">Tyrosine-type recombinase/integrase</fullName>
    </submittedName>
</protein>
<evidence type="ECO:0000256" key="2">
    <source>
        <dbReference type="ARBA" id="ARBA00023172"/>
    </source>
</evidence>
<name>A0ABS7W210_STROV</name>
<keyword evidence="7" id="KW-1185">Reference proteome</keyword>
<feature type="domain" description="Core-binding (CB)" evidence="5">
    <location>
        <begin position="30"/>
        <end position="123"/>
    </location>
</feature>
<evidence type="ECO:0000256" key="1">
    <source>
        <dbReference type="ARBA" id="ARBA00023125"/>
    </source>
</evidence>
<dbReference type="RefSeq" id="WP_224309399.1">
    <property type="nucleotide sequence ID" value="NZ_JAHSST010000003.1"/>
</dbReference>
<feature type="domain" description="Tyr recombinase" evidence="4">
    <location>
        <begin position="172"/>
        <end position="384"/>
    </location>
</feature>
<comment type="caution">
    <text evidence="6">The sequence shown here is derived from an EMBL/GenBank/DDBJ whole genome shotgun (WGS) entry which is preliminary data.</text>
</comment>
<gene>
    <name evidence="6" type="ORF">KVH32_10130</name>
</gene>
<dbReference type="EMBL" id="JAHSTP010000003">
    <property type="protein sequence ID" value="MBZ6151527.1"/>
    <property type="molecule type" value="Genomic_DNA"/>
</dbReference>
<dbReference type="Proteomes" id="UP000758701">
    <property type="component" value="Unassembled WGS sequence"/>
</dbReference>
<accession>A0ABS7W210</accession>
<sequence length="390" mass="43522">MPLRLVLGQLRVQEVRHNGLLGHTIVRADGSLHDLADVYLRTCTAGTARTYAYLLVDHLRWLECEVLKPESVGLRDLERYMGAVGAEVPGPYGQPWRPDKRPYGQSSLLTAAACLKGFYVFQGRQGINEALAKALDGTRLPTKADRRRSFLGHTLQALPSNPLTPTKTVRRRHPKMLPEQARPRLVEDLSSARDRMVVTWLDDGGFRIGELCGLHLTDLHLREGAPCGDCVSPHVHICHRERNANRARVKVKDPWVVESGVVRGGEVRRASPAMIHSYFEYITGEYPRSARHGMLLVQLHGPRRGEPWATAAARGMLRRAGIRVELGKILPKEFRHSFTSAVLDASDGNTMIAREAGGWKSAAMVEEVYGHTDVHDPVLASALERTWEEQ</sequence>
<evidence type="ECO:0000313" key="6">
    <source>
        <dbReference type="EMBL" id="MBZ6151527.1"/>
    </source>
</evidence>
<reference evidence="6 7" key="1">
    <citation type="submission" date="2021-06" db="EMBL/GenBank/DDBJ databases">
        <title>Ecological speciation of a Streptomyces species isolated from different habitats and geographic origins.</title>
        <authorList>
            <person name="Wang J."/>
        </authorList>
    </citation>
    <scope>NUCLEOTIDE SEQUENCE [LARGE SCALE GENOMIC DNA]</scope>
    <source>
        <strain evidence="6 7">FXJ8.012</strain>
    </source>
</reference>
<dbReference type="SUPFAM" id="SSF56349">
    <property type="entry name" value="DNA breaking-rejoining enzymes"/>
    <property type="match status" value="1"/>
</dbReference>
<dbReference type="InterPro" id="IPR013762">
    <property type="entry name" value="Integrase-like_cat_sf"/>
</dbReference>
<evidence type="ECO:0000259" key="5">
    <source>
        <dbReference type="PROSITE" id="PS51900"/>
    </source>
</evidence>
<evidence type="ECO:0000256" key="3">
    <source>
        <dbReference type="PROSITE-ProRule" id="PRU01248"/>
    </source>
</evidence>